<dbReference type="SMART" id="SM00028">
    <property type="entry name" value="TPR"/>
    <property type="match status" value="5"/>
</dbReference>
<reference evidence="2" key="1">
    <citation type="submission" date="2022-05" db="EMBL/GenBank/DDBJ databases">
        <authorList>
            <person name="Jo J.-H."/>
            <person name="Im W.-T."/>
        </authorList>
    </citation>
    <scope>NUCLEOTIDE SEQUENCE</scope>
    <source>
        <strain evidence="2">SE220</strain>
    </source>
</reference>
<dbReference type="SUPFAM" id="SSF48452">
    <property type="entry name" value="TPR-like"/>
    <property type="match status" value="2"/>
</dbReference>
<evidence type="ECO:0000256" key="1">
    <source>
        <dbReference type="PROSITE-ProRule" id="PRU00339"/>
    </source>
</evidence>
<dbReference type="InterPro" id="IPR019734">
    <property type="entry name" value="TPR_rpt"/>
</dbReference>
<proteinExistence type="predicted"/>
<evidence type="ECO:0000313" key="2">
    <source>
        <dbReference type="EMBL" id="MCL6730441.1"/>
    </source>
</evidence>
<dbReference type="PROSITE" id="PS50005">
    <property type="entry name" value="TPR"/>
    <property type="match status" value="1"/>
</dbReference>
<protein>
    <submittedName>
        <fullName evidence="2">Tetratricopeptide repeat protein</fullName>
    </submittedName>
</protein>
<gene>
    <name evidence="2" type="ORF">LZ538_10310</name>
</gene>
<dbReference type="PANTHER" id="PTHR44216:SF3">
    <property type="entry name" value="PROTEIN O-MANNOSYL-TRANSFERASE TMTC2"/>
    <property type="match status" value="1"/>
</dbReference>
<organism evidence="2 3">
    <name type="scientific">Sphingomonas hankyongi</name>
    <dbReference type="NCBI Taxonomy" id="2908209"/>
    <lineage>
        <taxon>Bacteria</taxon>
        <taxon>Pseudomonadati</taxon>
        <taxon>Pseudomonadota</taxon>
        <taxon>Alphaproteobacteria</taxon>
        <taxon>Sphingomonadales</taxon>
        <taxon>Sphingomonadaceae</taxon>
        <taxon>Sphingomonas</taxon>
    </lineage>
</organism>
<dbReference type="Gene3D" id="1.25.40.10">
    <property type="entry name" value="Tetratricopeptide repeat domain"/>
    <property type="match status" value="1"/>
</dbReference>
<dbReference type="PANTHER" id="PTHR44216">
    <property type="entry name" value="PROTEIN O-MANNOSYL-TRANSFERASE TMTC2"/>
    <property type="match status" value="1"/>
</dbReference>
<dbReference type="Proteomes" id="UP001165342">
    <property type="component" value="Unassembled WGS sequence"/>
</dbReference>
<dbReference type="InterPro" id="IPR011990">
    <property type="entry name" value="TPR-like_helical_dom_sf"/>
</dbReference>
<name>A0ABT0S3N8_9SPHN</name>
<keyword evidence="3" id="KW-1185">Reference proteome</keyword>
<comment type="caution">
    <text evidence="2">The sequence shown here is derived from an EMBL/GenBank/DDBJ whole genome shotgun (WGS) entry which is preliminary data.</text>
</comment>
<feature type="repeat" description="TPR" evidence="1">
    <location>
        <begin position="453"/>
        <end position="486"/>
    </location>
</feature>
<dbReference type="RefSeq" id="WP_249831925.1">
    <property type="nucleotide sequence ID" value="NZ_JAMGBE010000003.1"/>
</dbReference>
<dbReference type="InterPro" id="IPR052384">
    <property type="entry name" value="TMTC_O-mannosyltransferase"/>
</dbReference>
<dbReference type="Pfam" id="PF13432">
    <property type="entry name" value="TPR_16"/>
    <property type="match status" value="1"/>
</dbReference>
<dbReference type="EMBL" id="JAMGBE010000003">
    <property type="protein sequence ID" value="MCL6730441.1"/>
    <property type="molecule type" value="Genomic_DNA"/>
</dbReference>
<dbReference type="Pfam" id="PF13414">
    <property type="entry name" value="TPR_11"/>
    <property type="match status" value="1"/>
</dbReference>
<evidence type="ECO:0000313" key="3">
    <source>
        <dbReference type="Proteomes" id="UP001165342"/>
    </source>
</evidence>
<sequence length="540" mass="58275">MIEPASASVRVNRIDNPALIYVQARAASMIGDHEQSAELLGALAQSQPNDADLARKAITEAIGSGQMDLALRLIRSVPPQTLSSEARLLAAADEVRRRRADRALPWLAVKGDTGDLMFLDPLLRAWSAADRNDLNGALNTIDQVNANSLLGPLRAEQRAFLLLKFRCTAEAEPFARRAIGNAGARETPLRLALADAFRAAGDIARAQIMLEGLGADEPAMRQKLLANKLNGERVEDSAEAFSWALTSFAGDIARSQRAVPPVGLVQVARYADPRNSSAILLLAILLDGREQEDEALALLRSIPQDDALISQARDVQVRLLTESKRFDEAFALASSMASDRNAGIGDFTRLGDVYQAMGRNTDAANAYGRAVSLAKNQGLKNELWTLMLLRASALEEANRWPEARGDLEQALAMAPDQPLLLNFLGYGKLERGEDLDAAEAMIRKASELSPDDASIADSLGWAQYKRGKLEEAVATLQGAAEKDPDQAEIQEHLGDALFKSGRRFEARFAWNAALGIAEDDVAARVKAKLQSGLTAANAAP</sequence>
<accession>A0ABT0S3N8</accession>
<keyword evidence="1" id="KW-0802">TPR repeat</keyword>